<reference evidence="1 2" key="1">
    <citation type="submission" date="2024-06" db="EMBL/GenBank/DDBJ databases">
        <title>Sorghum-associated microbial communities from plants grown in Nebraska, USA.</title>
        <authorList>
            <person name="Schachtman D."/>
        </authorList>
    </citation>
    <scope>NUCLEOTIDE SEQUENCE [LARGE SCALE GENOMIC DNA]</scope>
    <source>
        <strain evidence="1 2">1288</strain>
    </source>
</reference>
<accession>A0ABV2KCH6</accession>
<evidence type="ECO:0000313" key="1">
    <source>
        <dbReference type="EMBL" id="MET3657758.1"/>
    </source>
</evidence>
<gene>
    <name evidence="1" type="ORF">ABIC55_002855</name>
</gene>
<keyword evidence="2" id="KW-1185">Reference proteome</keyword>
<name>A0ABV2KCH6_SPOPS</name>
<organism evidence="1 2">
    <name type="scientific">Sporosarcina psychrophila</name>
    <name type="common">Bacillus psychrophilus</name>
    <dbReference type="NCBI Taxonomy" id="1476"/>
    <lineage>
        <taxon>Bacteria</taxon>
        <taxon>Bacillati</taxon>
        <taxon>Bacillota</taxon>
        <taxon>Bacilli</taxon>
        <taxon>Bacillales</taxon>
        <taxon>Caryophanaceae</taxon>
        <taxon>Sporosarcina</taxon>
    </lineage>
</organism>
<dbReference type="Proteomes" id="UP001549104">
    <property type="component" value="Unassembled WGS sequence"/>
</dbReference>
<proteinExistence type="predicted"/>
<dbReference type="RefSeq" id="WP_342537813.1">
    <property type="nucleotide sequence ID" value="NZ_JBEPME010000004.1"/>
</dbReference>
<protein>
    <submittedName>
        <fullName evidence="1">Uncharacterized protein</fullName>
    </submittedName>
</protein>
<evidence type="ECO:0000313" key="2">
    <source>
        <dbReference type="Proteomes" id="UP001549104"/>
    </source>
</evidence>
<sequence length="42" mass="4670">MVRSDSVTSSHTLFSNPVVNNCLSRSYTIQVKNAAALKEMNR</sequence>
<comment type="caution">
    <text evidence="1">The sequence shown here is derived from an EMBL/GenBank/DDBJ whole genome shotgun (WGS) entry which is preliminary data.</text>
</comment>
<dbReference type="EMBL" id="JBEPME010000004">
    <property type="protein sequence ID" value="MET3657758.1"/>
    <property type="molecule type" value="Genomic_DNA"/>
</dbReference>